<evidence type="ECO:0000256" key="15">
    <source>
        <dbReference type="ARBA" id="ARBA00022842"/>
    </source>
</evidence>
<dbReference type="FunFam" id="3.30.200.20:FF:000071">
    <property type="entry name" value="serine/threonine-protein kinase MAK isoform X1"/>
    <property type="match status" value="1"/>
</dbReference>
<reference evidence="24 25" key="1">
    <citation type="submission" date="2017-08" db="EMBL/GenBank/DDBJ databases">
        <title>Acidophilic green algal genome provides insights into adaptation to an acidic environment.</title>
        <authorList>
            <person name="Hirooka S."/>
            <person name="Hirose Y."/>
            <person name="Kanesaki Y."/>
            <person name="Higuchi S."/>
            <person name="Fujiwara T."/>
            <person name="Onuma R."/>
            <person name="Era A."/>
            <person name="Ohbayashi R."/>
            <person name="Uzuka A."/>
            <person name="Nozaki H."/>
            <person name="Yoshikawa H."/>
            <person name="Miyagishima S.Y."/>
        </authorList>
    </citation>
    <scope>NUCLEOTIDE SEQUENCE [LARGE SCALE GENOMIC DNA]</scope>
    <source>
        <strain evidence="24 25">NIES-2499</strain>
    </source>
</reference>
<evidence type="ECO:0000256" key="21">
    <source>
        <dbReference type="PROSITE-ProRule" id="PRU10141"/>
    </source>
</evidence>
<dbReference type="InterPro" id="IPR000719">
    <property type="entry name" value="Prot_kinase_dom"/>
</dbReference>
<dbReference type="STRING" id="1157962.A0A250X0B7"/>
<feature type="binding site" evidence="21">
    <location>
        <position position="47"/>
    </location>
    <ligand>
        <name>ATP</name>
        <dbReference type="ChEBI" id="CHEBI:30616"/>
    </ligand>
</feature>
<evidence type="ECO:0000256" key="2">
    <source>
        <dbReference type="ARBA" id="ARBA00004123"/>
    </source>
</evidence>
<evidence type="ECO:0000259" key="23">
    <source>
        <dbReference type="PROSITE" id="PS50011"/>
    </source>
</evidence>
<dbReference type="Gene3D" id="1.10.510.10">
    <property type="entry name" value="Transferase(Phosphotransferase) domain 1"/>
    <property type="match status" value="1"/>
</dbReference>
<comment type="caution">
    <text evidence="24">The sequence shown here is derived from an EMBL/GenBank/DDBJ whole genome shotgun (WGS) entry which is preliminary data.</text>
</comment>
<dbReference type="GO" id="GO:0005929">
    <property type="term" value="C:cilium"/>
    <property type="evidence" value="ECO:0007669"/>
    <property type="project" value="UniProtKB-SubCell"/>
</dbReference>
<keyword evidence="9" id="KW-0597">Phosphoprotein</keyword>
<dbReference type="EC" id="2.7.11.1" evidence="6"/>
<feature type="domain" description="Protein kinase" evidence="23">
    <location>
        <begin position="17"/>
        <end position="296"/>
    </location>
</feature>
<accession>A0A250X0B7</accession>
<keyword evidence="16" id="KW-0206">Cytoskeleton</keyword>
<evidence type="ECO:0000256" key="8">
    <source>
        <dbReference type="ARBA" id="ARBA00022527"/>
    </source>
</evidence>
<dbReference type="SUPFAM" id="SSF56112">
    <property type="entry name" value="Protein kinase-like (PK-like)"/>
    <property type="match status" value="1"/>
</dbReference>
<dbReference type="GO" id="GO:0005634">
    <property type="term" value="C:nucleus"/>
    <property type="evidence" value="ECO:0007669"/>
    <property type="project" value="UniProtKB-SubCell"/>
</dbReference>
<dbReference type="PROSITE" id="PS00107">
    <property type="entry name" value="PROTEIN_KINASE_ATP"/>
    <property type="match status" value="1"/>
</dbReference>
<evidence type="ECO:0000256" key="12">
    <source>
        <dbReference type="ARBA" id="ARBA00022741"/>
    </source>
</evidence>
<evidence type="ECO:0000256" key="11">
    <source>
        <dbReference type="ARBA" id="ARBA00022723"/>
    </source>
</evidence>
<keyword evidence="14 21" id="KW-0067">ATP-binding</keyword>
<keyword evidence="12 21" id="KW-0547">Nucleotide-binding</keyword>
<keyword evidence="11" id="KW-0479">Metal-binding</keyword>
<dbReference type="GO" id="GO:0005856">
    <property type="term" value="C:cytoskeleton"/>
    <property type="evidence" value="ECO:0007669"/>
    <property type="project" value="UniProtKB-SubCell"/>
</dbReference>
<evidence type="ECO:0000256" key="18">
    <source>
        <dbReference type="ARBA" id="ARBA00023273"/>
    </source>
</evidence>
<evidence type="ECO:0000256" key="10">
    <source>
        <dbReference type="ARBA" id="ARBA00022679"/>
    </source>
</evidence>
<evidence type="ECO:0000313" key="24">
    <source>
        <dbReference type="EMBL" id="GAX76513.1"/>
    </source>
</evidence>
<sequence length="651" mass="70277">MIVFAKRLLRLVFMNRYKVVKQLGDGTYGTVWKAINRQSNEVVAIKKMKRKFYSWEECMSLREVKSLRKLNHPCIVKLKEVIRENDELFFVFEFLECNLYQLTKDRDKYFPESRVRNWCYQILQGLAYTHKQGFFHRDMKPENLLASKDTVKVADYGLAREIRSRPPYTDYVSTRWYRAPEVLLRSPYYNAPIDIFAMGAIMAELYTLRPLFPGSSEADEIYKICSVLGTPTAQTWPEGLKLAAAMNFRFPQFAPTPFSKIIPHACPEAVDLMTAMCHWDPNKRPTAVQCLQHPYFSIGVRPSIPVATSPATGDRPSSHSFMIPGKDATNLEDRNGMKQPKQWAETAPPLRQGDHAHVGDQNGSQQAGAGPRTSNNSNQNGSSALSRQNSNGLGRMLPPAAHFSSSANNSFTSGNNLAPLQLPIRQPLVGGGAGVSRRPSDVMPAAAGAGGLVTLGGSGNLNSRLVQDGGSGGGGQPSRPSFAGFGQLHRDESDLSRLNDLSPPPPAGPQSRAPSNGSVGAGRRRVSGVANDSGGGGILSSVILDRIKPPEETHIDDSMLAGLLPPGVTKYGGGSGNVSRESAVSGSSLPPGVTRNPGGKRVSDVATHQLPPLVSRGSGVDSSALPPPGPLGPIRMPGQVGMAGGGGRNRY</sequence>
<dbReference type="FunFam" id="1.10.510.10:FF:000104">
    <property type="entry name" value="serine/threonine-protein kinase MAK isoform X1"/>
    <property type="match status" value="1"/>
</dbReference>
<comment type="similarity">
    <text evidence="5">Belongs to the protein kinase superfamily. CMGC Ser/Thr protein kinase family. CDC2/CDKX subfamily.</text>
</comment>
<keyword evidence="15" id="KW-0460">Magnesium</keyword>
<feature type="compositionally biased region" description="Gly residues" evidence="22">
    <location>
        <begin position="641"/>
        <end position="651"/>
    </location>
</feature>
<evidence type="ECO:0000256" key="7">
    <source>
        <dbReference type="ARBA" id="ARBA00022490"/>
    </source>
</evidence>
<name>A0A250X0B7_9CHLO</name>
<feature type="region of interest" description="Disordered" evidence="22">
    <location>
        <begin position="307"/>
        <end position="408"/>
    </location>
</feature>
<feature type="compositionally biased region" description="Polar residues" evidence="22">
    <location>
        <begin position="577"/>
        <end position="588"/>
    </location>
</feature>
<evidence type="ECO:0000256" key="9">
    <source>
        <dbReference type="ARBA" id="ARBA00022553"/>
    </source>
</evidence>
<dbReference type="PANTHER" id="PTHR24055">
    <property type="entry name" value="MITOGEN-ACTIVATED PROTEIN KINASE"/>
    <property type="match status" value="1"/>
</dbReference>
<feature type="region of interest" description="Disordered" evidence="22">
    <location>
        <begin position="571"/>
        <end position="651"/>
    </location>
</feature>
<feature type="compositionally biased region" description="Polar residues" evidence="22">
    <location>
        <begin position="361"/>
        <end position="392"/>
    </location>
</feature>
<dbReference type="CDD" id="cd07830">
    <property type="entry name" value="STKc_MAK_like"/>
    <property type="match status" value="1"/>
</dbReference>
<evidence type="ECO:0000256" key="17">
    <source>
        <dbReference type="ARBA" id="ARBA00023242"/>
    </source>
</evidence>
<keyword evidence="10" id="KW-0808">Transferase</keyword>
<keyword evidence="17" id="KW-0539">Nucleus</keyword>
<evidence type="ECO:0000256" key="19">
    <source>
        <dbReference type="ARBA" id="ARBA00047899"/>
    </source>
</evidence>
<comment type="subcellular location">
    <subcellularLocation>
        <location evidence="3">Cell projection</location>
        <location evidence="3">Cilium</location>
    </subcellularLocation>
    <subcellularLocation>
        <location evidence="4">Cytoplasm</location>
        <location evidence="4">Cytoskeleton</location>
    </subcellularLocation>
    <subcellularLocation>
        <location evidence="2">Nucleus</location>
    </subcellularLocation>
</comment>
<keyword evidence="13" id="KW-0418">Kinase</keyword>
<evidence type="ECO:0000256" key="14">
    <source>
        <dbReference type="ARBA" id="ARBA00022840"/>
    </source>
</evidence>
<feature type="compositionally biased region" description="Low complexity" evidence="22">
    <location>
        <begin position="509"/>
        <end position="518"/>
    </location>
</feature>
<gene>
    <name evidence="24" type="ORF">CEUSTIGMA_g3959.t1</name>
</gene>
<keyword evidence="18" id="KW-0966">Cell projection</keyword>
<dbReference type="PROSITE" id="PS50011">
    <property type="entry name" value="PROTEIN_KINASE_DOM"/>
    <property type="match status" value="1"/>
</dbReference>
<evidence type="ECO:0000256" key="16">
    <source>
        <dbReference type="ARBA" id="ARBA00023212"/>
    </source>
</evidence>
<dbReference type="InterPro" id="IPR011009">
    <property type="entry name" value="Kinase-like_dom_sf"/>
</dbReference>
<dbReference type="InterPro" id="IPR050117">
    <property type="entry name" value="MAPK"/>
</dbReference>
<dbReference type="GO" id="GO:0005524">
    <property type="term" value="F:ATP binding"/>
    <property type="evidence" value="ECO:0007669"/>
    <property type="project" value="UniProtKB-UniRule"/>
</dbReference>
<dbReference type="Proteomes" id="UP000232323">
    <property type="component" value="Unassembled WGS sequence"/>
</dbReference>
<comment type="catalytic activity">
    <reaction evidence="20">
        <text>L-seryl-[protein] + ATP = O-phospho-L-seryl-[protein] + ADP + H(+)</text>
        <dbReference type="Rhea" id="RHEA:17989"/>
        <dbReference type="Rhea" id="RHEA-COMP:9863"/>
        <dbReference type="Rhea" id="RHEA-COMP:11604"/>
        <dbReference type="ChEBI" id="CHEBI:15378"/>
        <dbReference type="ChEBI" id="CHEBI:29999"/>
        <dbReference type="ChEBI" id="CHEBI:30616"/>
        <dbReference type="ChEBI" id="CHEBI:83421"/>
        <dbReference type="ChEBI" id="CHEBI:456216"/>
        <dbReference type="EC" id="2.7.11.1"/>
    </reaction>
</comment>
<keyword evidence="8" id="KW-0723">Serine/threonine-protein kinase</keyword>
<dbReference type="GO" id="GO:0004674">
    <property type="term" value="F:protein serine/threonine kinase activity"/>
    <property type="evidence" value="ECO:0007669"/>
    <property type="project" value="UniProtKB-KW"/>
</dbReference>
<feature type="region of interest" description="Disordered" evidence="22">
    <location>
        <begin position="463"/>
        <end position="539"/>
    </location>
</feature>
<evidence type="ECO:0000256" key="5">
    <source>
        <dbReference type="ARBA" id="ARBA00006485"/>
    </source>
</evidence>
<feature type="compositionally biased region" description="Basic and acidic residues" evidence="22">
    <location>
        <begin position="488"/>
        <end position="497"/>
    </location>
</feature>
<evidence type="ECO:0000256" key="6">
    <source>
        <dbReference type="ARBA" id="ARBA00012513"/>
    </source>
</evidence>
<comment type="catalytic activity">
    <reaction evidence="19">
        <text>L-threonyl-[protein] + ATP = O-phospho-L-threonyl-[protein] + ADP + H(+)</text>
        <dbReference type="Rhea" id="RHEA:46608"/>
        <dbReference type="Rhea" id="RHEA-COMP:11060"/>
        <dbReference type="Rhea" id="RHEA-COMP:11605"/>
        <dbReference type="ChEBI" id="CHEBI:15378"/>
        <dbReference type="ChEBI" id="CHEBI:30013"/>
        <dbReference type="ChEBI" id="CHEBI:30616"/>
        <dbReference type="ChEBI" id="CHEBI:61977"/>
        <dbReference type="ChEBI" id="CHEBI:456216"/>
        <dbReference type="EC" id="2.7.11.1"/>
    </reaction>
</comment>
<evidence type="ECO:0000256" key="13">
    <source>
        <dbReference type="ARBA" id="ARBA00022777"/>
    </source>
</evidence>
<protein>
    <recommendedName>
        <fullName evidence="6">non-specific serine/threonine protein kinase</fullName>
        <ecNumber evidence="6">2.7.11.1</ecNumber>
    </recommendedName>
</protein>
<comment type="cofactor">
    <cofactor evidence="1">
        <name>Mg(2+)</name>
        <dbReference type="ChEBI" id="CHEBI:18420"/>
    </cofactor>
</comment>
<dbReference type="GO" id="GO:0046872">
    <property type="term" value="F:metal ion binding"/>
    <property type="evidence" value="ECO:0007669"/>
    <property type="project" value="UniProtKB-KW"/>
</dbReference>
<proteinExistence type="inferred from homology"/>
<dbReference type="OrthoDB" id="2158884at2759"/>
<dbReference type="InterPro" id="IPR017441">
    <property type="entry name" value="Protein_kinase_ATP_BS"/>
</dbReference>
<keyword evidence="7" id="KW-0963">Cytoplasm</keyword>
<evidence type="ECO:0000256" key="22">
    <source>
        <dbReference type="SAM" id="MobiDB-lite"/>
    </source>
</evidence>
<dbReference type="AlphaFoldDB" id="A0A250X0B7"/>
<dbReference type="EMBL" id="BEGY01000018">
    <property type="protein sequence ID" value="GAX76513.1"/>
    <property type="molecule type" value="Genomic_DNA"/>
</dbReference>
<dbReference type="SMART" id="SM00220">
    <property type="entry name" value="S_TKc"/>
    <property type="match status" value="1"/>
</dbReference>
<dbReference type="Pfam" id="PF00069">
    <property type="entry name" value="Pkinase"/>
    <property type="match status" value="1"/>
</dbReference>
<organism evidence="24 25">
    <name type="scientific">Chlamydomonas eustigma</name>
    <dbReference type="NCBI Taxonomy" id="1157962"/>
    <lineage>
        <taxon>Eukaryota</taxon>
        <taxon>Viridiplantae</taxon>
        <taxon>Chlorophyta</taxon>
        <taxon>core chlorophytes</taxon>
        <taxon>Chlorophyceae</taxon>
        <taxon>CS clade</taxon>
        <taxon>Chlamydomonadales</taxon>
        <taxon>Chlamydomonadaceae</taxon>
        <taxon>Chlamydomonas</taxon>
    </lineage>
</organism>
<evidence type="ECO:0000256" key="20">
    <source>
        <dbReference type="ARBA" id="ARBA00048679"/>
    </source>
</evidence>
<evidence type="ECO:0000256" key="4">
    <source>
        <dbReference type="ARBA" id="ARBA00004245"/>
    </source>
</evidence>
<evidence type="ECO:0000256" key="1">
    <source>
        <dbReference type="ARBA" id="ARBA00001946"/>
    </source>
</evidence>
<evidence type="ECO:0000313" key="25">
    <source>
        <dbReference type="Proteomes" id="UP000232323"/>
    </source>
</evidence>
<evidence type="ECO:0000256" key="3">
    <source>
        <dbReference type="ARBA" id="ARBA00004138"/>
    </source>
</evidence>
<dbReference type="Gene3D" id="3.30.200.20">
    <property type="entry name" value="Phosphorylase Kinase, domain 1"/>
    <property type="match status" value="1"/>
</dbReference>
<keyword evidence="25" id="KW-1185">Reference proteome</keyword>